<evidence type="ECO:0000256" key="2">
    <source>
        <dbReference type="SAM" id="Phobius"/>
    </source>
</evidence>
<feature type="domain" description="Peptidase C39-like" evidence="3">
    <location>
        <begin position="365"/>
        <end position="487"/>
    </location>
</feature>
<feature type="region of interest" description="Disordered" evidence="1">
    <location>
        <begin position="289"/>
        <end position="357"/>
    </location>
</feature>
<evidence type="ECO:0000256" key="1">
    <source>
        <dbReference type="SAM" id="MobiDB-lite"/>
    </source>
</evidence>
<sequence length="541" mass="59223">MTSTRSSSTNAKTRSTTRRIEAFRQRFGEGHFWLACHAALPLALTPDLLYSLWANFQRDTHGEAIEIPWIAVADLMLSNLCKEVGNELYEMDKAVRDDLLSQLQNDSRFGLERIRELADFVMAYVEQQLDNPDLDVQDLAQGQQWRALTYKNPSEAAHSIAIVLAQLALDDKAEWIRMAALVNSLEEPLSAFQSLLNYSGAMADLARGNLAAATAQMTQAVDVNYEVRIEGINLTIPDVLNGTLPKSQESEGLPTLSRNRLRLPIAIAGGTIASVLIFIGIQYRLRSPDSRQTPDVASSATPSSQGSPSASPTLGPSMARKRLKTREQPATNAPSVPGVSPSIPSNTPSSSSPNLKQSLPVNVELSVPYLSQRDNVYVNFRASQSTSLAMALSYYGVKPKTPGVQLEDELYQKYQEFGDISDWEATEAVAKTYGFEAVMGLNRTLEQVKQQLASGRPVLAAMSTTRSGSVVCLIGYTESGLIANDPWGNPLTGYTNTDGSRVLLTNEFLNKVFFIESSSSGWAMFITRMNSTDSQSSSLRE</sequence>
<evidence type="ECO:0000313" key="5">
    <source>
        <dbReference type="Proteomes" id="UP001476950"/>
    </source>
</evidence>
<dbReference type="EMBL" id="JAMPLM010000026">
    <property type="protein sequence ID" value="MEP1061046.1"/>
    <property type="molecule type" value="Genomic_DNA"/>
</dbReference>
<dbReference type="Gene3D" id="3.90.70.10">
    <property type="entry name" value="Cysteine proteinases"/>
    <property type="match status" value="1"/>
</dbReference>
<evidence type="ECO:0000259" key="3">
    <source>
        <dbReference type="Pfam" id="PF13529"/>
    </source>
</evidence>
<feature type="compositionally biased region" description="Low complexity" evidence="1">
    <location>
        <begin position="297"/>
        <end position="312"/>
    </location>
</feature>
<dbReference type="InterPro" id="IPR039564">
    <property type="entry name" value="Peptidase_C39-like"/>
</dbReference>
<keyword evidence="2" id="KW-1133">Transmembrane helix</keyword>
<evidence type="ECO:0000313" key="4">
    <source>
        <dbReference type="EMBL" id="MEP1061046.1"/>
    </source>
</evidence>
<gene>
    <name evidence="4" type="ORF">NDI38_21680</name>
</gene>
<protein>
    <submittedName>
        <fullName evidence="4">C39 family peptidase</fullName>
    </submittedName>
</protein>
<dbReference type="Pfam" id="PF13529">
    <property type="entry name" value="Peptidase_C39_2"/>
    <property type="match status" value="1"/>
</dbReference>
<reference evidence="4 5" key="1">
    <citation type="submission" date="2022-04" db="EMBL/GenBank/DDBJ databases">
        <title>Positive selection, recombination, and allopatry shape intraspecific diversity of widespread and dominant cyanobacteria.</title>
        <authorList>
            <person name="Wei J."/>
            <person name="Shu W."/>
            <person name="Hu C."/>
        </authorList>
    </citation>
    <scope>NUCLEOTIDE SEQUENCE [LARGE SCALE GENOMIC DNA]</scope>
    <source>
        <strain evidence="4 5">AS-A4</strain>
    </source>
</reference>
<feature type="transmembrane region" description="Helical" evidence="2">
    <location>
        <begin position="263"/>
        <end position="281"/>
    </location>
</feature>
<accession>A0ABV0KP76</accession>
<keyword evidence="5" id="KW-1185">Reference proteome</keyword>
<keyword evidence="2" id="KW-0472">Membrane</keyword>
<proteinExistence type="predicted"/>
<dbReference type="RefSeq" id="WP_190449798.1">
    <property type="nucleotide sequence ID" value="NZ_JAMPLM010000026.1"/>
</dbReference>
<keyword evidence="2" id="KW-0812">Transmembrane</keyword>
<comment type="caution">
    <text evidence="4">The sequence shown here is derived from an EMBL/GenBank/DDBJ whole genome shotgun (WGS) entry which is preliminary data.</text>
</comment>
<dbReference type="Proteomes" id="UP001476950">
    <property type="component" value="Unassembled WGS sequence"/>
</dbReference>
<organism evidence="4 5">
    <name type="scientific">Stenomitos frigidus AS-A4</name>
    <dbReference type="NCBI Taxonomy" id="2933935"/>
    <lineage>
        <taxon>Bacteria</taxon>
        <taxon>Bacillati</taxon>
        <taxon>Cyanobacteriota</taxon>
        <taxon>Cyanophyceae</taxon>
        <taxon>Leptolyngbyales</taxon>
        <taxon>Leptolyngbyaceae</taxon>
        <taxon>Stenomitos</taxon>
    </lineage>
</organism>
<name>A0ABV0KP76_9CYAN</name>
<feature type="compositionally biased region" description="Low complexity" evidence="1">
    <location>
        <begin position="334"/>
        <end position="353"/>
    </location>
</feature>